<protein>
    <submittedName>
        <fullName evidence="1">Uncharacterized protein</fullName>
    </submittedName>
</protein>
<evidence type="ECO:0000313" key="1">
    <source>
        <dbReference type="EMBL" id="JAH13345.1"/>
    </source>
</evidence>
<reference evidence="1" key="2">
    <citation type="journal article" date="2015" name="Fish Shellfish Immunol.">
        <title>Early steps in the European eel (Anguilla anguilla)-Vibrio vulnificus interaction in the gills: Role of the RtxA13 toxin.</title>
        <authorList>
            <person name="Callol A."/>
            <person name="Pajuelo D."/>
            <person name="Ebbesson L."/>
            <person name="Teles M."/>
            <person name="MacKenzie S."/>
            <person name="Amaro C."/>
        </authorList>
    </citation>
    <scope>NUCLEOTIDE SEQUENCE</scope>
</reference>
<dbReference type="EMBL" id="GBXM01095232">
    <property type="protein sequence ID" value="JAH13345.1"/>
    <property type="molecule type" value="Transcribed_RNA"/>
</dbReference>
<name>A0A0E9QAK3_ANGAN</name>
<accession>A0A0E9QAK3</accession>
<reference evidence="1" key="1">
    <citation type="submission" date="2014-11" db="EMBL/GenBank/DDBJ databases">
        <authorList>
            <person name="Amaro Gonzalez C."/>
        </authorList>
    </citation>
    <scope>NUCLEOTIDE SEQUENCE</scope>
</reference>
<dbReference type="AlphaFoldDB" id="A0A0E9QAK3"/>
<proteinExistence type="predicted"/>
<organism evidence="1">
    <name type="scientific">Anguilla anguilla</name>
    <name type="common">European freshwater eel</name>
    <name type="synonym">Muraena anguilla</name>
    <dbReference type="NCBI Taxonomy" id="7936"/>
    <lineage>
        <taxon>Eukaryota</taxon>
        <taxon>Metazoa</taxon>
        <taxon>Chordata</taxon>
        <taxon>Craniata</taxon>
        <taxon>Vertebrata</taxon>
        <taxon>Euteleostomi</taxon>
        <taxon>Actinopterygii</taxon>
        <taxon>Neopterygii</taxon>
        <taxon>Teleostei</taxon>
        <taxon>Anguilliformes</taxon>
        <taxon>Anguillidae</taxon>
        <taxon>Anguilla</taxon>
    </lineage>
</organism>
<sequence length="26" mass="3137">METVQSHYGNLIIKFCKRRIWVDSVL</sequence>